<dbReference type="Gene3D" id="1.10.150.50">
    <property type="entry name" value="Transcription Factor, Ets-1"/>
    <property type="match status" value="1"/>
</dbReference>
<gene>
    <name evidence="1" type="ORF">RhiirA5_463716</name>
</gene>
<reference evidence="1 2" key="1">
    <citation type="submission" date="2016-04" db="EMBL/GenBank/DDBJ databases">
        <title>Genome analyses suggest a sexual origin of heterokaryosis in a supposedly ancient asexual fungus.</title>
        <authorList>
            <person name="Ropars J."/>
            <person name="Sedzielewska K."/>
            <person name="Noel J."/>
            <person name="Charron P."/>
            <person name="Farinelli L."/>
            <person name="Marton T."/>
            <person name="Kruger M."/>
            <person name="Pelin A."/>
            <person name="Brachmann A."/>
            <person name="Corradi N."/>
        </authorList>
    </citation>
    <scope>NUCLEOTIDE SEQUENCE [LARGE SCALE GENOMIC DNA]</scope>
    <source>
        <strain evidence="1 2">A5</strain>
    </source>
</reference>
<name>A0A2N0Q046_9GLOM</name>
<protein>
    <recommendedName>
        <fullName evidence="3">SAM domain-containing protein</fullName>
    </recommendedName>
</protein>
<dbReference type="InterPro" id="IPR013761">
    <property type="entry name" value="SAM/pointed_sf"/>
</dbReference>
<dbReference type="VEuPathDB" id="FungiDB:RhiirA1_449273"/>
<accession>A0A2N0Q046</accession>
<feature type="non-terminal residue" evidence="1">
    <location>
        <position position="152"/>
    </location>
</feature>
<sequence>MTRNNNNKRNLNKKLLENNKSISRVKHEYWNILNFPTIDLDIIKKWDVQKLIYHLKVMFSVEGYCRKDLFNKESEYKFRLKQIDGKTFLKMTRNDFFKMGISGLLILHLEAEILRLHGYYNNENYYEPEELLLKFNDLEQKPYLLRNNNISK</sequence>
<evidence type="ECO:0000313" key="2">
    <source>
        <dbReference type="Proteomes" id="UP000232722"/>
    </source>
</evidence>
<dbReference type="VEuPathDB" id="FungiDB:FUN_016809"/>
<organism evidence="1 2">
    <name type="scientific">Rhizophagus irregularis</name>
    <dbReference type="NCBI Taxonomy" id="588596"/>
    <lineage>
        <taxon>Eukaryota</taxon>
        <taxon>Fungi</taxon>
        <taxon>Fungi incertae sedis</taxon>
        <taxon>Mucoromycota</taxon>
        <taxon>Glomeromycotina</taxon>
        <taxon>Glomeromycetes</taxon>
        <taxon>Glomerales</taxon>
        <taxon>Glomeraceae</taxon>
        <taxon>Rhizophagus</taxon>
    </lineage>
</organism>
<dbReference type="AlphaFoldDB" id="A0A2N0Q046"/>
<evidence type="ECO:0000313" key="1">
    <source>
        <dbReference type="EMBL" id="PKC12460.1"/>
    </source>
</evidence>
<comment type="caution">
    <text evidence="1">The sequence shown here is derived from an EMBL/GenBank/DDBJ whole genome shotgun (WGS) entry which is preliminary data.</text>
</comment>
<proteinExistence type="predicted"/>
<dbReference type="Proteomes" id="UP000232722">
    <property type="component" value="Unassembled WGS sequence"/>
</dbReference>
<evidence type="ECO:0008006" key="3">
    <source>
        <dbReference type="Google" id="ProtNLM"/>
    </source>
</evidence>
<reference evidence="1 2" key="2">
    <citation type="submission" date="2017-09" db="EMBL/GenBank/DDBJ databases">
        <title>Extensive intraspecific genome diversity in a model arbuscular mycorrhizal fungus.</title>
        <authorList>
            <person name="Chen E.C."/>
            <person name="Morin E."/>
            <person name="Beaudet D."/>
            <person name="Noel J."/>
            <person name="Ndikumana S."/>
            <person name="Charron P."/>
            <person name="St-Onge C."/>
            <person name="Giorgi J."/>
            <person name="Grigoriev I.V."/>
            <person name="Roux C."/>
            <person name="Martin F.M."/>
            <person name="Corradi N."/>
        </authorList>
    </citation>
    <scope>NUCLEOTIDE SEQUENCE [LARGE SCALE GENOMIC DNA]</scope>
    <source>
        <strain evidence="1 2">A5</strain>
    </source>
</reference>
<dbReference type="EMBL" id="LLXJ01000248">
    <property type="protein sequence ID" value="PKC12460.1"/>
    <property type="molecule type" value="Genomic_DNA"/>
</dbReference>